<dbReference type="InterPro" id="IPR036691">
    <property type="entry name" value="Endo/exonu/phosph_ase_sf"/>
</dbReference>
<dbReference type="Gene3D" id="3.60.10.10">
    <property type="entry name" value="Endonuclease/exonuclease/phosphatase"/>
    <property type="match status" value="1"/>
</dbReference>
<keyword evidence="2" id="KW-1185">Reference proteome</keyword>
<accession>A0AAV7TF41</accession>
<proteinExistence type="predicted"/>
<feature type="non-terminal residue" evidence="1">
    <location>
        <position position="1"/>
    </location>
</feature>
<gene>
    <name evidence="1" type="ORF">NDU88_000024</name>
</gene>
<dbReference type="Proteomes" id="UP001066276">
    <property type="component" value="Chromosome 3_2"/>
</dbReference>
<sequence>YQGRKPGVYKAMGAIQQELGLVDAWVKLRKPDPGYTYYSAPHAKLARLDYFLISPIFLKQARIELYSRMVSDHNPLVLDVELDGLELKVGRWTFERGLLKDPEYCEHMSKWITEFLG</sequence>
<comment type="caution">
    <text evidence="1">The sequence shown here is derived from an EMBL/GenBank/DDBJ whole genome shotgun (WGS) entry which is preliminary data.</text>
</comment>
<evidence type="ECO:0000313" key="1">
    <source>
        <dbReference type="EMBL" id="KAJ1174731.1"/>
    </source>
</evidence>
<protein>
    <submittedName>
        <fullName evidence="1">Uncharacterized protein</fullName>
    </submittedName>
</protein>
<feature type="non-terminal residue" evidence="1">
    <location>
        <position position="117"/>
    </location>
</feature>
<dbReference type="AlphaFoldDB" id="A0AAV7TF41"/>
<name>A0AAV7TF41_PLEWA</name>
<evidence type="ECO:0000313" key="2">
    <source>
        <dbReference type="Proteomes" id="UP001066276"/>
    </source>
</evidence>
<organism evidence="1 2">
    <name type="scientific">Pleurodeles waltl</name>
    <name type="common">Iberian ribbed newt</name>
    <dbReference type="NCBI Taxonomy" id="8319"/>
    <lineage>
        <taxon>Eukaryota</taxon>
        <taxon>Metazoa</taxon>
        <taxon>Chordata</taxon>
        <taxon>Craniata</taxon>
        <taxon>Vertebrata</taxon>
        <taxon>Euteleostomi</taxon>
        <taxon>Amphibia</taxon>
        <taxon>Batrachia</taxon>
        <taxon>Caudata</taxon>
        <taxon>Salamandroidea</taxon>
        <taxon>Salamandridae</taxon>
        <taxon>Pleurodelinae</taxon>
        <taxon>Pleurodeles</taxon>
    </lineage>
</organism>
<reference evidence="1" key="1">
    <citation type="journal article" date="2022" name="bioRxiv">
        <title>Sequencing and chromosome-scale assembly of the giantPleurodeles waltlgenome.</title>
        <authorList>
            <person name="Brown T."/>
            <person name="Elewa A."/>
            <person name="Iarovenko S."/>
            <person name="Subramanian E."/>
            <person name="Araus A.J."/>
            <person name="Petzold A."/>
            <person name="Susuki M."/>
            <person name="Suzuki K.-i.T."/>
            <person name="Hayashi T."/>
            <person name="Toyoda A."/>
            <person name="Oliveira C."/>
            <person name="Osipova E."/>
            <person name="Leigh N.D."/>
            <person name="Simon A."/>
            <person name="Yun M.H."/>
        </authorList>
    </citation>
    <scope>NUCLEOTIDE SEQUENCE</scope>
    <source>
        <strain evidence="1">20211129_DDA</strain>
        <tissue evidence="1">Liver</tissue>
    </source>
</reference>
<dbReference type="SUPFAM" id="SSF56219">
    <property type="entry name" value="DNase I-like"/>
    <property type="match status" value="1"/>
</dbReference>
<dbReference type="EMBL" id="JANPWB010000006">
    <property type="protein sequence ID" value="KAJ1174731.1"/>
    <property type="molecule type" value="Genomic_DNA"/>
</dbReference>